<comment type="caution">
    <text evidence="2">The sequence shown here is derived from an EMBL/GenBank/DDBJ whole genome shotgun (WGS) entry which is preliminary data.</text>
</comment>
<accession>A0ABS2DRM3</accession>
<proteinExistence type="predicted"/>
<evidence type="ECO:0000313" key="3">
    <source>
        <dbReference type="Proteomes" id="UP000715095"/>
    </source>
</evidence>
<dbReference type="InterPro" id="IPR008687">
    <property type="entry name" value="MobC"/>
</dbReference>
<evidence type="ECO:0000313" key="2">
    <source>
        <dbReference type="EMBL" id="MBM6703375.1"/>
    </source>
</evidence>
<feature type="domain" description="Bacterial mobilisation" evidence="1">
    <location>
        <begin position="124"/>
        <end position="143"/>
    </location>
</feature>
<reference evidence="2 3" key="1">
    <citation type="journal article" date="2021" name="Sci. Rep.">
        <title>The distribution of antibiotic resistance genes in chicken gut microbiota commensals.</title>
        <authorList>
            <person name="Juricova H."/>
            <person name="Matiasovicova J."/>
            <person name="Kubasova T."/>
            <person name="Cejkova D."/>
            <person name="Rychlik I."/>
        </authorList>
    </citation>
    <scope>NUCLEOTIDE SEQUENCE [LARGE SCALE GENOMIC DNA]</scope>
    <source>
        <strain evidence="2 3">An829</strain>
    </source>
</reference>
<dbReference type="RefSeq" id="WP_205101855.1">
    <property type="nucleotide sequence ID" value="NZ_JACJJC010000003.1"/>
</dbReference>
<organism evidence="2 3">
    <name type="scientific">Sutterella massiliensis</name>
    <dbReference type="NCBI Taxonomy" id="1816689"/>
    <lineage>
        <taxon>Bacteria</taxon>
        <taxon>Pseudomonadati</taxon>
        <taxon>Pseudomonadota</taxon>
        <taxon>Betaproteobacteria</taxon>
        <taxon>Burkholderiales</taxon>
        <taxon>Sutterellaceae</taxon>
        <taxon>Sutterella</taxon>
    </lineage>
</organism>
<dbReference type="EMBL" id="JACJJC010000003">
    <property type="protein sequence ID" value="MBM6703375.1"/>
    <property type="molecule type" value="Genomic_DNA"/>
</dbReference>
<keyword evidence="3" id="KW-1185">Reference proteome</keyword>
<protein>
    <submittedName>
        <fullName evidence="2">Plasmid mobilization relaxosome protein MobC</fullName>
    </submittedName>
</protein>
<evidence type="ECO:0000259" key="1">
    <source>
        <dbReference type="Pfam" id="PF05713"/>
    </source>
</evidence>
<gene>
    <name evidence="2" type="primary">mobC</name>
    <name evidence="2" type="ORF">H6A60_02505</name>
</gene>
<dbReference type="Proteomes" id="UP000715095">
    <property type="component" value="Unassembled WGS sequence"/>
</dbReference>
<name>A0ABS2DRM3_9BURK</name>
<sequence length="196" mass="21653">MDKTNDSAVLSLRLQGAALAELTERAQYAGKTRSRFARELIMKALAIPAPARTIFRAVDEEELTKPYALKLLLKESENAALTRIAEAQGVSRQQLVIGFIRMAAASEAQFTKDETQALYAATWELRKIGVNINQIARRLNEEAKAGRLRGTEAAQFLKLSTALTNRMEHVVGKVGGLIKASRARCKLVEVTRENQS</sequence>
<dbReference type="Pfam" id="PF05713">
    <property type="entry name" value="MobC"/>
    <property type="match status" value="1"/>
</dbReference>